<sequence>MILKSKLLGKYLNLLLIFLFPTQLAIHFWPNFAFVFGIRVDYLSPTIYLTDLLFISLFVPWIIRKRIKVISDIKKYKYLLLLLFGLIVFNLFFSSVFYVSFIKWLKIIEFVALGYYVKNREDVFSIRNVSTTLFYSLIFFSFIGVLQFFRGRTLGNILYLLGERSFNSFAGFLGASLIFLHFNYLKNINIYRFFGLLIILSAFVLTFSSSAFVGLFFCLVLYFVFKKHILSIKGFNLLIILFFLLSFYFSVFSGSILGSKITLPQNFSERLELADVAGKIFSGSWTTGVGLNNFIVSGIFYANTSFGVWLLQPVHNIYLLLITEIGILGTLLLYYFISLCFVKNIKTKNTWGILIIFFILTTGLFDHYWFTIQQNMLLLSLFLGISFREKI</sequence>
<evidence type="ECO:0000256" key="2">
    <source>
        <dbReference type="ARBA" id="ARBA00022692"/>
    </source>
</evidence>
<feature type="transmembrane region" description="Helical" evidence="5">
    <location>
        <begin position="42"/>
        <end position="63"/>
    </location>
</feature>
<keyword evidence="3 5" id="KW-1133">Transmembrane helix</keyword>
<proteinExistence type="predicted"/>
<feature type="domain" description="O-antigen ligase-related" evidence="6">
    <location>
        <begin position="195"/>
        <end position="333"/>
    </location>
</feature>
<reference evidence="7 8" key="1">
    <citation type="journal article" date="2015" name="Nature">
        <title>rRNA introns, odd ribosomes, and small enigmatic genomes across a large radiation of phyla.</title>
        <authorList>
            <person name="Brown C.T."/>
            <person name="Hug L.A."/>
            <person name="Thomas B.C."/>
            <person name="Sharon I."/>
            <person name="Castelle C.J."/>
            <person name="Singh A."/>
            <person name="Wilkins M.J."/>
            <person name="Williams K.H."/>
            <person name="Banfield J.F."/>
        </authorList>
    </citation>
    <scope>NUCLEOTIDE SEQUENCE [LARGE SCALE GENOMIC DNA]</scope>
</reference>
<feature type="transmembrane region" description="Helical" evidence="5">
    <location>
        <begin position="289"/>
        <end position="311"/>
    </location>
</feature>
<feature type="transmembrane region" description="Helical" evidence="5">
    <location>
        <begin position="75"/>
        <end position="92"/>
    </location>
</feature>
<comment type="caution">
    <text evidence="7">The sequence shown here is derived from an EMBL/GenBank/DDBJ whole genome shotgun (WGS) entry which is preliminary data.</text>
</comment>
<protein>
    <recommendedName>
        <fullName evidence="6">O-antigen ligase-related domain-containing protein</fullName>
    </recommendedName>
</protein>
<feature type="transmembrane region" description="Helical" evidence="5">
    <location>
        <begin position="129"/>
        <end position="149"/>
    </location>
</feature>
<feature type="transmembrane region" description="Helical" evidence="5">
    <location>
        <begin position="349"/>
        <end position="370"/>
    </location>
</feature>
<evidence type="ECO:0000313" key="7">
    <source>
        <dbReference type="EMBL" id="KKR63225.1"/>
    </source>
</evidence>
<dbReference type="GO" id="GO:0016020">
    <property type="term" value="C:membrane"/>
    <property type="evidence" value="ECO:0007669"/>
    <property type="project" value="UniProtKB-SubCell"/>
</dbReference>
<evidence type="ECO:0000256" key="3">
    <source>
        <dbReference type="ARBA" id="ARBA00022989"/>
    </source>
</evidence>
<dbReference type="Proteomes" id="UP000034293">
    <property type="component" value="Unassembled WGS sequence"/>
</dbReference>
<dbReference type="EMBL" id="LBZA01000029">
    <property type="protein sequence ID" value="KKR63225.1"/>
    <property type="molecule type" value="Genomic_DNA"/>
</dbReference>
<gene>
    <name evidence="7" type="ORF">UU02_C0029G0003</name>
</gene>
<feature type="transmembrane region" description="Helical" evidence="5">
    <location>
        <begin position="98"/>
        <end position="117"/>
    </location>
</feature>
<feature type="transmembrane region" description="Helical" evidence="5">
    <location>
        <begin position="197"/>
        <end position="225"/>
    </location>
</feature>
<accession>A0A0G0UU99</accession>
<comment type="subcellular location">
    <subcellularLocation>
        <location evidence="1">Membrane</location>
        <topology evidence="1">Multi-pass membrane protein</topology>
    </subcellularLocation>
</comment>
<feature type="transmembrane region" description="Helical" evidence="5">
    <location>
        <begin position="169"/>
        <end position="185"/>
    </location>
</feature>
<dbReference type="InterPro" id="IPR007016">
    <property type="entry name" value="O-antigen_ligase-rel_domated"/>
</dbReference>
<dbReference type="InterPro" id="IPR051533">
    <property type="entry name" value="WaaL-like"/>
</dbReference>
<evidence type="ECO:0000259" key="6">
    <source>
        <dbReference type="Pfam" id="PF04932"/>
    </source>
</evidence>
<feature type="transmembrane region" description="Helical" evidence="5">
    <location>
        <begin position="317"/>
        <end position="337"/>
    </location>
</feature>
<keyword evidence="4 5" id="KW-0472">Membrane</keyword>
<evidence type="ECO:0000256" key="1">
    <source>
        <dbReference type="ARBA" id="ARBA00004141"/>
    </source>
</evidence>
<feature type="transmembrane region" description="Helical" evidence="5">
    <location>
        <begin position="237"/>
        <end position="257"/>
    </location>
</feature>
<dbReference type="AlphaFoldDB" id="A0A0G0UU99"/>
<dbReference type="PANTHER" id="PTHR37422">
    <property type="entry name" value="TEICHURONIC ACID BIOSYNTHESIS PROTEIN TUAE"/>
    <property type="match status" value="1"/>
</dbReference>
<keyword evidence="2 5" id="KW-0812">Transmembrane</keyword>
<evidence type="ECO:0000313" key="8">
    <source>
        <dbReference type="Proteomes" id="UP000034293"/>
    </source>
</evidence>
<dbReference type="Pfam" id="PF04932">
    <property type="entry name" value="Wzy_C"/>
    <property type="match status" value="1"/>
</dbReference>
<evidence type="ECO:0000256" key="4">
    <source>
        <dbReference type="ARBA" id="ARBA00023136"/>
    </source>
</evidence>
<evidence type="ECO:0000256" key="5">
    <source>
        <dbReference type="SAM" id="Phobius"/>
    </source>
</evidence>
<name>A0A0G0UU99_9BACT</name>
<feature type="transmembrane region" description="Helical" evidence="5">
    <location>
        <begin position="12"/>
        <end position="30"/>
    </location>
</feature>
<organism evidence="7 8">
    <name type="scientific">Candidatus Woesebacteria bacterium GW2011_GWA1_40_43</name>
    <dbReference type="NCBI Taxonomy" id="1618553"/>
    <lineage>
        <taxon>Bacteria</taxon>
        <taxon>Candidatus Woeseibacteriota</taxon>
    </lineage>
</organism>
<dbReference type="PANTHER" id="PTHR37422:SF13">
    <property type="entry name" value="LIPOPOLYSACCHARIDE BIOSYNTHESIS PROTEIN PA4999-RELATED"/>
    <property type="match status" value="1"/>
</dbReference>